<feature type="compositionally biased region" description="Low complexity" evidence="1">
    <location>
        <begin position="218"/>
        <end position="227"/>
    </location>
</feature>
<feature type="compositionally biased region" description="Low complexity" evidence="1">
    <location>
        <begin position="720"/>
        <end position="729"/>
    </location>
</feature>
<feature type="compositionally biased region" description="Low complexity" evidence="1">
    <location>
        <begin position="564"/>
        <end position="583"/>
    </location>
</feature>
<organism evidence="3 4">
    <name type="scientific">Chlamydomonas reinhardtii</name>
    <name type="common">Chlamydomonas smithii</name>
    <dbReference type="NCBI Taxonomy" id="3055"/>
    <lineage>
        <taxon>Eukaryota</taxon>
        <taxon>Viridiplantae</taxon>
        <taxon>Chlorophyta</taxon>
        <taxon>core chlorophytes</taxon>
        <taxon>Chlorophyceae</taxon>
        <taxon>CS clade</taxon>
        <taxon>Chlamydomonadales</taxon>
        <taxon>Chlamydomonadaceae</taxon>
        <taxon>Chlamydomonas</taxon>
    </lineage>
</organism>
<feature type="region of interest" description="Disordered" evidence="1">
    <location>
        <begin position="540"/>
        <end position="593"/>
    </location>
</feature>
<dbReference type="GeneID" id="5716421"/>
<feature type="chain" id="PRO_5014358193" evidence="2">
    <location>
        <begin position="26"/>
        <end position="1000"/>
    </location>
</feature>
<dbReference type="Gramene" id="PNW74948">
    <property type="protein sequence ID" value="PNW74948"/>
    <property type="gene ID" value="CHLRE_12g503100v5"/>
</dbReference>
<feature type="region of interest" description="Disordered" evidence="1">
    <location>
        <begin position="218"/>
        <end position="291"/>
    </location>
</feature>
<dbReference type="OrthoDB" id="10684876at2759"/>
<evidence type="ECO:0000256" key="2">
    <source>
        <dbReference type="SAM" id="SignalP"/>
    </source>
</evidence>
<dbReference type="KEGG" id="cre:CHLRE_12g503100v5"/>
<name>A0A2K3D336_CHLRE</name>
<dbReference type="EMBL" id="CM008973">
    <property type="protein sequence ID" value="PNW74948.1"/>
    <property type="molecule type" value="Genomic_DNA"/>
</dbReference>
<feature type="region of interest" description="Disordered" evidence="1">
    <location>
        <begin position="377"/>
        <end position="437"/>
    </location>
</feature>
<evidence type="ECO:0000313" key="3">
    <source>
        <dbReference type="EMBL" id="PNW74948.1"/>
    </source>
</evidence>
<dbReference type="RefSeq" id="XP_042918246.1">
    <property type="nucleotide sequence ID" value="XM_043068121.1"/>
</dbReference>
<evidence type="ECO:0000256" key="1">
    <source>
        <dbReference type="SAM" id="MobiDB-lite"/>
    </source>
</evidence>
<gene>
    <name evidence="3" type="ORF">CHLRE_12g503100v5</name>
</gene>
<feature type="region of interest" description="Disordered" evidence="1">
    <location>
        <begin position="487"/>
        <end position="518"/>
    </location>
</feature>
<dbReference type="PaxDb" id="3055-EDP05425"/>
<protein>
    <submittedName>
        <fullName evidence="3">Uncharacterized protein</fullName>
    </submittedName>
</protein>
<reference evidence="3 4" key="1">
    <citation type="journal article" date="2007" name="Science">
        <title>The Chlamydomonas genome reveals the evolution of key animal and plant functions.</title>
        <authorList>
            <person name="Merchant S.S."/>
            <person name="Prochnik S.E."/>
            <person name="Vallon O."/>
            <person name="Harris E.H."/>
            <person name="Karpowicz S.J."/>
            <person name="Witman G.B."/>
            <person name="Terry A."/>
            <person name="Salamov A."/>
            <person name="Fritz-Laylin L.K."/>
            <person name="Marechal-Drouard L."/>
            <person name="Marshall W.F."/>
            <person name="Qu L.H."/>
            <person name="Nelson D.R."/>
            <person name="Sanderfoot A.A."/>
            <person name="Spalding M.H."/>
            <person name="Kapitonov V.V."/>
            <person name="Ren Q."/>
            <person name="Ferris P."/>
            <person name="Lindquist E."/>
            <person name="Shapiro H."/>
            <person name="Lucas S.M."/>
            <person name="Grimwood J."/>
            <person name="Schmutz J."/>
            <person name="Cardol P."/>
            <person name="Cerutti H."/>
            <person name="Chanfreau G."/>
            <person name="Chen C.L."/>
            <person name="Cognat V."/>
            <person name="Croft M.T."/>
            <person name="Dent R."/>
            <person name="Dutcher S."/>
            <person name="Fernandez E."/>
            <person name="Fukuzawa H."/>
            <person name="Gonzalez-Ballester D."/>
            <person name="Gonzalez-Halphen D."/>
            <person name="Hallmann A."/>
            <person name="Hanikenne M."/>
            <person name="Hippler M."/>
            <person name="Inwood W."/>
            <person name="Jabbari K."/>
            <person name="Kalanon M."/>
            <person name="Kuras R."/>
            <person name="Lefebvre P.A."/>
            <person name="Lemaire S.D."/>
            <person name="Lobanov A.V."/>
            <person name="Lohr M."/>
            <person name="Manuell A."/>
            <person name="Meier I."/>
            <person name="Mets L."/>
            <person name="Mittag M."/>
            <person name="Mittelmeier T."/>
            <person name="Moroney J.V."/>
            <person name="Moseley J."/>
            <person name="Napoli C."/>
            <person name="Nedelcu A.M."/>
            <person name="Niyogi K."/>
            <person name="Novoselov S.V."/>
            <person name="Paulsen I.T."/>
            <person name="Pazour G."/>
            <person name="Purton S."/>
            <person name="Ral J.P."/>
            <person name="Riano-Pachon D.M."/>
            <person name="Riekhof W."/>
            <person name="Rymarquis L."/>
            <person name="Schroda M."/>
            <person name="Stern D."/>
            <person name="Umen J."/>
            <person name="Willows R."/>
            <person name="Wilson N."/>
            <person name="Zimmer S.L."/>
            <person name="Allmer J."/>
            <person name="Balk J."/>
            <person name="Bisova K."/>
            <person name="Chen C.J."/>
            <person name="Elias M."/>
            <person name="Gendler K."/>
            <person name="Hauser C."/>
            <person name="Lamb M.R."/>
            <person name="Ledford H."/>
            <person name="Long J.C."/>
            <person name="Minagawa J."/>
            <person name="Page M.D."/>
            <person name="Pan J."/>
            <person name="Pootakham W."/>
            <person name="Roje S."/>
            <person name="Rose A."/>
            <person name="Stahlberg E."/>
            <person name="Terauchi A.M."/>
            <person name="Yang P."/>
            <person name="Ball S."/>
            <person name="Bowler C."/>
            <person name="Dieckmann C.L."/>
            <person name="Gladyshev V.N."/>
            <person name="Green P."/>
            <person name="Jorgensen R."/>
            <person name="Mayfield S."/>
            <person name="Mueller-Roeber B."/>
            <person name="Rajamani S."/>
            <person name="Sayre R.T."/>
            <person name="Brokstein P."/>
            <person name="Dubchak I."/>
            <person name="Goodstein D."/>
            <person name="Hornick L."/>
            <person name="Huang Y.W."/>
            <person name="Jhaveri J."/>
            <person name="Luo Y."/>
            <person name="Martinez D."/>
            <person name="Ngau W.C."/>
            <person name="Otillar B."/>
            <person name="Poliakov A."/>
            <person name="Porter A."/>
            <person name="Szajkowski L."/>
            <person name="Werner G."/>
            <person name="Zhou K."/>
            <person name="Grigoriev I.V."/>
            <person name="Rokhsar D.S."/>
            <person name="Grossman A.R."/>
        </authorList>
    </citation>
    <scope>NUCLEOTIDE SEQUENCE [LARGE SCALE GENOMIC DNA]</scope>
    <source>
        <strain evidence="4">CC-503</strain>
    </source>
</reference>
<feature type="signal peptide" evidence="2">
    <location>
        <begin position="1"/>
        <end position="25"/>
    </location>
</feature>
<evidence type="ECO:0000313" key="4">
    <source>
        <dbReference type="Proteomes" id="UP000006906"/>
    </source>
</evidence>
<dbReference type="AlphaFoldDB" id="A0A2K3D336"/>
<feature type="compositionally biased region" description="Pro residues" evidence="1">
    <location>
        <begin position="705"/>
        <end position="719"/>
    </location>
</feature>
<feature type="compositionally biased region" description="Low complexity" evidence="1">
    <location>
        <begin position="95"/>
        <end position="120"/>
    </location>
</feature>
<feature type="compositionally biased region" description="Low complexity" evidence="1">
    <location>
        <begin position="499"/>
        <end position="518"/>
    </location>
</feature>
<feature type="region of interest" description="Disordered" evidence="1">
    <location>
        <begin position="343"/>
        <end position="365"/>
    </location>
</feature>
<keyword evidence="4" id="KW-1185">Reference proteome</keyword>
<feature type="region of interest" description="Disordered" evidence="1">
    <location>
        <begin position="806"/>
        <end position="829"/>
    </location>
</feature>
<accession>A0A2K3D336</accession>
<feature type="region of interest" description="Disordered" evidence="1">
    <location>
        <begin position="658"/>
        <end position="745"/>
    </location>
</feature>
<keyword evidence="2" id="KW-0732">Signal</keyword>
<proteinExistence type="predicted"/>
<dbReference type="InParanoid" id="A0A2K3D336"/>
<dbReference type="Proteomes" id="UP000006906">
    <property type="component" value="Chromosome 12"/>
</dbReference>
<feature type="region of interest" description="Disordered" evidence="1">
    <location>
        <begin position="84"/>
        <end position="120"/>
    </location>
</feature>
<dbReference type="ExpressionAtlas" id="A0A2K3D336">
    <property type="expression patterns" value="baseline"/>
</dbReference>
<sequence length="1000" mass="97796">MLSGLDLLVAVVWIALLLVELVARARRSLSCHDAIEIREHKQLGSRTSLEGDGGFHLPLPPKRRAATAGDLIRLPLAPLNLMRQRTKPTGPAGKAQRAAAQPPRAAAQAATVPSKNSSSSSAVAKAQAAAADSSARPKAAVKRNKSVDVCQNRAPVATAVAATAAATPALTPSGTSLAPAAARAGTAAATAASAAVARQPSVIRGVVPPPQLLAGLPAATLPGAANPTPNPSAPRSRGDRYSGPRVPAPDASRGPEHQHQQHLQQPVAVVKTPRSGNSGGRVGSVQSGSAVSPASAMPALSLGALPMSLAARVLHTRSQGAARSVSASPAAALASTATVCHRSSTTPCGVAAGSPPAKHVSSTKVGIERPQVQLDKELESQQPQPQSEGCSSTSGLAEGAPESSTPDDPEGDVWLPPPPACGSSASSPSQGVLPVLPGRLSPRQQAAELAAVAAPAASPPAAPAAAAPVLHAALLVAVSPARPAACCSGVMPSQQRSSPQDQTQEQVPQVPQAQAQDAVPQAPLLVRQLSICCAPGSTPSAPTSLSPAASPPPPASGGWDAEAARALASCASPRPRPSSSFATPRERRSPSSAGMCLAEPELMPSAVSASAGATAAAAAAAAGATASTSQAVRQHGRLLRQVSAGAATTPVWAAQADADTAASATPPRQLTVSAFRTPPRTPPVCSPAAPRGFNMLQASPFSPSVLPPPPALPPPPPSPSRVLRPVPASAGGSSVRPRAPATPTAGHAVCVEEAGQEAAGVPPRSPSVLARAAHFEQIAQVQAAAAAAAVTAASVSPAPLPCGANAAAAPRGGGQHGPRVPRGSGGGSAAASRGVAHSCCSDSPVCGLQPSMSAPVLWAGPSLITGGSLAVGRSCLPADAAVDVSLSCARIDTGGQSGLGGMDGSAGGASADCSIMPSRASSFSVASSAANASHISSSGGGVCSSRTSWTGLGPASGACSLGGSSSRSLGGDIASCGNSSGGGAPAAVIHVGGNVTPTSS</sequence>